<gene>
    <name evidence="1" type="ORF">MVI01_75420</name>
    <name evidence="2" type="ORF">SAMN04488504_1552</name>
</gene>
<comment type="caution">
    <text evidence="1">The sequence shown here is derived from an EMBL/GenBank/DDBJ whole genome shotgun (WGS) entry which is preliminary data.</text>
</comment>
<evidence type="ECO:0000313" key="2">
    <source>
        <dbReference type="EMBL" id="SDF39711.1"/>
    </source>
</evidence>
<dbReference type="RefSeq" id="WP_090496022.1">
    <property type="nucleotide sequence ID" value="NZ_BJVY01000164.1"/>
</dbReference>
<organism evidence="1 4">
    <name type="scientific">Myxococcus virescens</name>
    <dbReference type="NCBI Taxonomy" id="83456"/>
    <lineage>
        <taxon>Bacteria</taxon>
        <taxon>Pseudomonadati</taxon>
        <taxon>Myxococcota</taxon>
        <taxon>Myxococcia</taxon>
        <taxon>Myxococcales</taxon>
        <taxon>Cystobacterineae</taxon>
        <taxon>Myxococcaceae</taxon>
        <taxon>Myxococcus</taxon>
    </lineage>
</organism>
<dbReference type="Proteomes" id="UP000198717">
    <property type="component" value="Unassembled WGS sequence"/>
</dbReference>
<proteinExistence type="predicted"/>
<dbReference type="EMBL" id="FNAJ01000055">
    <property type="protein sequence ID" value="SDF39711.1"/>
    <property type="molecule type" value="Genomic_DNA"/>
</dbReference>
<evidence type="ECO:0000313" key="4">
    <source>
        <dbReference type="Proteomes" id="UP000321224"/>
    </source>
</evidence>
<name>A0A511HQ98_9BACT</name>
<accession>A0A511HQ98</accession>
<keyword evidence="3" id="KW-1185">Reference proteome</keyword>
<sequence>MATKEQATDALVLVALRKALAGARVEVKLTLHSSGCELQPEVEVTFPQGTSARQRNAALLLLAAQVELRTPAQEHWLVESEVLDDGNRGRIYLVLLGVGGPWPTHEEAERGLQVLHSALR</sequence>
<evidence type="ECO:0000313" key="1">
    <source>
        <dbReference type="EMBL" id="GEL75758.1"/>
    </source>
</evidence>
<protein>
    <submittedName>
        <fullName evidence="1">Uncharacterized protein</fullName>
    </submittedName>
</protein>
<dbReference type="Proteomes" id="UP000321224">
    <property type="component" value="Unassembled WGS sequence"/>
</dbReference>
<reference evidence="2 3" key="1">
    <citation type="submission" date="2016-10" db="EMBL/GenBank/DDBJ databases">
        <authorList>
            <person name="Varghese N."/>
            <person name="Submissions S."/>
        </authorList>
    </citation>
    <scope>NUCLEOTIDE SEQUENCE [LARGE SCALE GENOMIC DNA]</scope>
    <source>
        <strain evidence="2 3">DSM 2260</strain>
    </source>
</reference>
<evidence type="ECO:0000313" key="3">
    <source>
        <dbReference type="Proteomes" id="UP000198717"/>
    </source>
</evidence>
<dbReference type="EMBL" id="BJVY01000164">
    <property type="protein sequence ID" value="GEL75758.1"/>
    <property type="molecule type" value="Genomic_DNA"/>
</dbReference>
<reference evidence="1 4" key="2">
    <citation type="submission" date="2019-07" db="EMBL/GenBank/DDBJ databases">
        <title>Whole genome shotgun sequence of Myxococcus virescens NBRC 100334.</title>
        <authorList>
            <person name="Hosoyama A."/>
            <person name="Uohara A."/>
            <person name="Ohji S."/>
            <person name="Ichikawa N."/>
        </authorList>
    </citation>
    <scope>NUCLEOTIDE SEQUENCE [LARGE SCALE GENOMIC DNA]</scope>
    <source>
        <strain evidence="1 4">NBRC 100334</strain>
    </source>
</reference>
<dbReference type="AlphaFoldDB" id="A0A511HQ98"/>